<dbReference type="SMART" id="SM00757">
    <property type="entry name" value="CRA"/>
    <property type="match status" value="1"/>
</dbReference>
<dbReference type="Pfam" id="PF10607">
    <property type="entry name" value="CTLH"/>
    <property type="match status" value="1"/>
</dbReference>
<organism evidence="2">
    <name type="scientific">Phallusia mammillata</name>
    <dbReference type="NCBI Taxonomy" id="59560"/>
    <lineage>
        <taxon>Eukaryota</taxon>
        <taxon>Metazoa</taxon>
        <taxon>Chordata</taxon>
        <taxon>Tunicata</taxon>
        <taxon>Ascidiacea</taxon>
        <taxon>Phlebobranchia</taxon>
        <taxon>Ascidiidae</taxon>
        <taxon>Phallusia</taxon>
    </lineage>
</organism>
<dbReference type="InterPro" id="IPR006595">
    <property type="entry name" value="CTLH_C"/>
</dbReference>
<dbReference type="InterPro" id="IPR024964">
    <property type="entry name" value="CTLH/CRA"/>
</dbReference>
<sequence length="233" mass="26634">MDVQMEEDTGNEQQKTNKNKWVDEIENIHIESAVMNRLVMDYLVAEGFKEAAEKFEEEAGVTTGTSLDALNARIKIRDAILAGSVEAAVSSINDLHPELLDDNRVLLFYLQLQRLIELIREKRTEEALDFAQMQLSERGEDNPECLADMEQALALLAFDKPEESPFADLLQPAQRHRVWSHVNRAIMDHENNLSSPRLANLVKLLWYSQDQLDKKKTKYPKMTDIAKGEISHS</sequence>
<dbReference type="InterPro" id="IPR006594">
    <property type="entry name" value="LisH"/>
</dbReference>
<feature type="domain" description="CTLH" evidence="1">
    <location>
        <begin position="69"/>
        <end position="126"/>
    </location>
</feature>
<dbReference type="SMART" id="SM00668">
    <property type="entry name" value="CTLH"/>
    <property type="match status" value="1"/>
</dbReference>
<evidence type="ECO:0000313" key="2">
    <source>
        <dbReference type="EMBL" id="CAB3249015.1"/>
    </source>
</evidence>
<dbReference type="AlphaFoldDB" id="A0A6F9DCW4"/>
<name>A0A6F9DCW4_9ASCI</name>
<reference evidence="2" key="1">
    <citation type="submission" date="2020-04" db="EMBL/GenBank/DDBJ databases">
        <authorList>
            <person name="Neveu A P."/>
        </authorList>
    </citation>
    <scope>NUCLEOTIDE SEQUENCE</scope>
    <source>
        <tissue evidence="2">Whole embryo</tissue>
    </source>
</reference>
<dbReference type="EMBL" id="LR785432">
    <property type="protein sequence ID" value="CAB3249015.1"/>
    <property type="molecule type" value="mRNA"/>
</dbReference>
<dbReference type="SMART" id="SM00667">
    <property type="entry name" value="LisH"/>
    <property type="match status" value="1"/>
</dbReference>
<accession>A0A6F9DCW4</accession>
<dbReference type="PROSITE" id="PS50896">
    <property type="entry name" value="LISH"/>
    <property type="match status" value="1"/>
</dbReference>
<gene>
    <name evidence="2" type="primary">Gid8</name>
</gene>
<dbReference type="PROSITE" id="PS50897">
    <property type="entry name" value="CTLH"/>
    <property type="match status" value="1"/>
</dbReference>
<protein>
    <submittedName>
        <fullName evidence="2">Glucose-induced degradation protein 8 homolog</fullName>
    </submittedName>
</protein>
<dbReference type="PANTHER" id="PTHR12864">
    <property type="entry name" value="RAN BINDING PROTEIN 9-RELATED"/>
    <property type="match status" value="1"/>
</dbReference>
<evidence type="ECO:0000259" key="1">
    <source>
        <dbReference type="PROSITE" id="PS50897"/>
    </source>
</evidence>
<dbReference type="InterPro" id="IPR050618">
    <property type="entry name" value="Ubq-SigPath_Reg"/>
</dbReference>
<dbReference type="InterPro" id="IPR013144">
    <property type="entry name" value="CRA_dom"/>
</dbReference>
<proteinExistence type="evidence at transcript level"/>
<dbReference type="Pfam" id="PF08513">
    <property type="entry name" value="LisH"/>
    <property type="match status" value="1"/>
</dbReference>